<dbReference type="GO" id="GO:0009279">
    <property type="term" value="C:cell outer membrane"/>
    <property type="evidence" value="ECO:0007669"/>
    <property type="project" value="UniProtKB-SubCell"/>
</dbReference>
<accession>A0A1R4HHL0</accession>
<evidence type="ECO:0000256" key="6">
    <source>
        <dbReference type="SAM" id="Phobius"/>
    </source>
</evidence>
<dbReference type="Pfam" id="PF00691">
    <property type="entry name" value="OmpA"/>
    <property type="match status" value="1"/>
</dbReference>
<dbReference type="OrthoDB" id="9782229at2"/>
<evidence type="ECO:0000313" key="9">
    <source>
        <dbReference type="Proteomes" id="UP000195667"/>
    </source>
</evidence>
<keyword evidence="9" id="KW-1185">Reference proteome</keyword>
<keyword evidence="6" id="KW-0812">Transmembrane</keyword>
<dbReference type="PRINTS" id="PR01021">
    <property type="entry name" value="OMPADOMAIN"/>
</dbReference>
<dbReference type="InterPro" id="IPR036737">
    <property type="entry name" value="OmpA-like_sf"/>
</dbReference>
<dbReference type="PROSITE" id="PS51123">
    <property type="entry name" value="OMPA_2"/>
    <property type="match status" value="1"/>
</dbReference>
<dbReference type="InterPro" id="IPR006664">
    <property type="entry name" value="OMP_bac"/>
</dbReference>
<comment type="subcellular location">
    <subcellularLocation>
        <location evidence="1">Cell outer membrane</location>
    </subcellularLocation>
</comment>
<dbReference type="Gene3D" id="3.30.1330.60">
    <property type="entry name" value="OmpA-like domain"/>
    <property type="match status" value="1"/>
</dbReference>
<evidence type="ECO:0000259" key="7">
    <source>
        <dbReference type="PROSITE" id="PS51123"/>
    </source>
</evidence>
<keyword evidence="3" id="KW-0998">Cell outer membrane</keyword>
<evidence type="ECO:0000313" key="8">
    <source>
        <dbReference type="EMBL" id="SJM95722.1"/>
    </source>
</evidence>
<dbReference type="InterPro" id="IPR006665">
    <property type="entry name" value="OmpA-like"/>
</dbReference>
<dbReference type="CDD" id="cd07185">
    <property type="entry name" value="OmpA_C-like"/>
    <property type="match status" value="1"/>
</dbReference>
<gene>
    <name evidence="8" type="ORF">CRENPOLYSF1_770043</name>
</gene>
<proteinExistence type="predicted"/>
<evidence type="ECO:0000256" key="3">
    <source>
        <dbReference type="ARBA" id="ARBA00023237"/>
    </source>
</evidence>
<feature type="transmembrane region" description="Helical" evidence="6">
    <location>
        <begin position="21"/>
        <end position="39"/>
    </location>
</feature>
<dbReference type="AlphaFoldDB" id="A0A1R4HHL0"/>
<dbReference type="RefSeq" id="WP_087144910.1">
    <property type="nucleotide sequence ID" value="NZ_FUKI01000156.1"/>
</dbReference>
<dbReference type="Proteomes" id="UP000195667">
    <property type="component" value="Unassembled WGS sequence"/>
</dbReference>
<organism evidence="8 9">
    <name type="scientific">Crenothrix polyspora</name>
    <dbReference type="NCBI Taxonomy" id="360316"/>
    <lineage>
        <taxon>Bacteria</taxon>
        <taxon>Pseudomonadati</taxon>
        <taxon>Pseudomonadota</taxon>
        <taxon>Gammaproteobacteria</taxon>
        <taxon>Methylococcales</taxon>
        <taxon>Crenotrichaceae</taxon>
        <taxon>Crenothrix</taxon>
    </lineage>
</organism>
<dbReference type="SUPFAM" id="SSF103088">
    <property type="entry name" value="OmpA-like"/>
    <property type="match status" value="1"/>
</dbReference>
<evidence type="ECO:0000256" key="1">
    <source>
        <dbReference type="ARBA" id="ARBA00004442"/>
    </source>
</evidence>
<feature type="compositionally biased region" description="Basic and acidic residues" evidence="5">
    <location>
        <begin position="274"/>
        <end position="287"/>
    </location>
</feature>
<evidence type="ECO:0000256" key="4">
    <source>
        <dbReference type="PROSITE-ProRule" id="PRU00473"/>
    </source>
</evidence>
<evidence type="ECO:0000256" key="5">
    <source>
        <dbReference type="SAM" id="MobiDB-lite"/>
    </source>
</evidence>
<dbReference type="PANTHER" id="PTHR30329">
    <property type="entry name" value="STATOR ELEMENT OF FLAGELLAR MOTOR COMPLEX"/>
    <property type="match status" value="1"/>
</dbReference>
<sequence>MLPQDQPVLLQKKSDDDCYDTLIGILLSFAMLAGVWHYAVKPKPTQPIAKSLHLNTAAVTTPQAYATTATVKTPAVVINKPVIAAIEAPAPVVLTTLPQTVPAIKATHVVLQTPTPVIKPVKPKPVIINPPPIAIPKAVVVKPIAPIAPPPPVIAAKRAVVEPVAPTPAPPVIEPVDTKIIVRESIEFGNGSARLPPASAPRLLEIVELLKNDTRHLKIVGHTDNIGYPKDNHILSLKRAKAVMRFLVNSGVPAEHLTVEGAGADTPLDDNATEEGRKRNRRIEISE</sequence>
<feature type="region of interest" description="Disordered" evidence="5">
    <location>
        <begin position="259"/>
        <end position="287"/>
    </location>
</feature>
<dbReference type="PANTHER" id="PTHR30329:SF21">
    <property type="entry name" value="LIPOPROTEIN YIAD-RELATED"/>
    <property type="match status" value="1"/>
</dbReference>
<feature type="domain" description="OmpA-like" evidence="7">
    <location>
        <begin position="176"/>
        <end position="287"/>
    </location>
</feature>
<evidence type="ECO:0000256" key="2">
    <source>
        <dbReference type="ARBA" id="ARBA00023136"/>
    </source>
</evidence>
<protein>
    <recommendedName>
        <fullName evidence="7">OmpA-like domain-containing protein</fullName>
    </recommendedName>
</protein>
<keyword evidence="6" id="KW-1133">Transmembrane helix</keyword>
<dbReference type="EMBL" id="FUKI01000156">
    <property type="protein sequence ID" value="SJM95722.1"/>
    <property type="molecule type" value="Genomic_DNA"/>
</dbReference>
<keyword evidence="2 4" id="KW-0472">Membrane</keyword>
<name>A0A1R4HHL0_9GAMM</name>
<dbReference type="InterPro" id="IPR050330">
    <property type="entry name" value="Bact_OuterMem_StrucFunc"/>
</dbReference>
<reference evidence="9" key="1">
    <citation type="submission" date="2017-02" db="EMBL/GenBank/DDBJ databases">
        <authorList>
            <person name="Daims H."/>
        </authorList>
    </citation>
    <scope>NUCLEOTIDE SEQUENCE [LARGE SCALE GENOMIC DNA]</scope>
</reference>